<evidence type="ECO:0008006" key="4">
    <source>
        <dbReference type="Google" id="ProtNLM"/>
    </source>
</evidence>
<feature type="compositionally biased region" description="Low complexity" evidence="1">
    <location>
        <begin position="1"/>
        <end position="20"/>
    </location>
</feature>
<reference evidence="3" key="1">
    <citation type="journal article" date="2019" name="Int. J. Syst. Evol. Microbiol.">
        <title>The Global Catalogue of Microorganisms (GCM) 10K type strain sequencing project: providing services to taxonomists for standard genome sequencing and annotation.</title>
        <authorList>
            <consortium name="The Broad Institute Genomics Platform"/>
            <consortium name="The Broad Institute Genome Sequencing Center for Infectious Disease"/>
            <person name="Wu L."/>
            <person name="Ma J."/>
        </authorList>
    </citation>
    <scope>NUCLEOTIDE SEQUENCE [LARGE SCALE GENOMIC DNA]</scope>
    <source>
        <strain evidence="3">JCM 16925</strain>
    </source>
</reference>
<keyword evidence="3" id="KW-1185">Reference proteome</keyword>
<feature type="region of interest" description="Disordered" evidence="1">
    <location>
        <begin position="1"/>
        <end position="37"/>
    </location>
</feature>
<evidence type="ECO:0000256" key="1">
    <source>
        <dbReference type="SAM" id="MobiDB-lite"/>
    </source>
</evidence>
<organism evidence="2 3">
    <name type="scientific">Streptomyces shaanxiensis</name>
    <dbReference type="NCBI Taxonomy" id="653357"/>
    <lineage>
        <taxon>Bacteria</taxon>
        <taxon>Bacillati</taxon>
        <taxon>Actinomycetota</taxon>
        <taxon>Actinomycetes</taxon>
        <taxon>Kitasatosporales</taxon>
        <taxon>Streptomycetaceae</taxon>
        <taxon>Streptomyces</taxon>
    </lineage>
</organism>
<sequence>MAARTSLSTRAARAESTAASCVTSVGESAKGPPGSGSHGLCVSYCRPPLAEAHTPHTDANKLQPLATLVVRAGLIET</sequence>
<comment type="caution">
    <text evidence="2">The sequence shown here is derived from an EMBL/GenBank/DDBJ whole genome shotgun (WGS) entry which is preliminary data.</text>
</comment>
<evidence type="ECO:0000313" key="3">
    <source>
        <dbReference type="Proteomes" id="UP001499984"/>
    </source>
</evidence>
<accession>A0ABP7UUN8</accession>
<dbReference type="EMBL" id="BAAAZY010000008">
    <property type="protein sequence ID" value="GAA4053181.1"/>
    <property type="molecule type" value="Genomic_DNA"/>
</dbReference>
<proteinExistence type="predicted"/>
<name>A0ABP7UUN8_9ACTN</name>
<protein>
    <recommendedName>
        <fullName evidence="4">Secreted protein</fullName>
    </recommendedName>
</protein>
<evidence type="ECO:0000313" key="2">
    <source>
        <dbReference type="EMBL" id="GAA4053181.1"/>
    </source>
</evidence>
<gene>
    <name evidence="2" type="ORF">GCM10022233_25420</name>
</gene>
<dbReference type="Proteomes" id="UP001499984">
    <property type="component" value="Unassembled WGS sequence"/>
</dbReference>